<reference evidence="8" key="1">
    <citation type="submission" date="2013-07" db="EMBL/GenBank/DDBJ databases">
        <title>The Genome Sequence of Cryptococcus pinus CBS10737.</title>
        <authorList>
            <consortium name="The Broad Institute Genome Sequencing Platform"/>
            <person name="Cuomo C."/>
            <person name="Litvintseva A."/>
            <person name="Chen Y."/>
            <person name="Heitman J."/>
            <person name="Sun S."/>
            <person name="Springer D."/>
            <person name="Dromer F."/>
            <person name="Young S.K."/>
            <person name="Zeng Q."/>
            <person name="Gargeya S."/>
            <person name="Fitzgerald M."/>
            <person name="Abouelleil A."/>
            <person name="Alvarado L."/>
            <person name="Berlin A.M."/>
            <person name="Chapman S.B."/>
            <person name="Dewar J."/>
            <person name="Goldberg J."/>
            <person name="Griggs A."/>
            <person name="Gujja S."/>
            <person name="Hansen M."/>
            <person name="Howarth C."/>
            <person name="Imamovic A."/>
            <person name="Larimer J."/>
            <person name="McCowan C."/>
            <person name="Murphy C."/>
            <person name="Pearson M."/>
            <person name="Priest M."/>
            <person name="Roberts A."/>
            <person name="Saif S."/>
            <person name="Shea T."/>
            <person name="Sykes S."/>
            <person name="Wortman J."/>
            <person name="Nusbaum C."/>
            <person name="Birren B."/>
        </authorList>
    </citation>
    <scope>NUCLEOTIDE SEQUENCE [LARGE SCALE GENOMIC DNA]</scope>
    <source>
        <strain evidence="8">CBS 10737</strain>
    </source>
</reference>
<dbReference type="RefSeq" id="XP_019010830.1">
    <property type="nucleotide sequence ID" value="XM_019155872.1"/>
</dbReference>
<evidence type="ECO:0000256" key="5">
    <source>
        <dbReference type="ARBA" id="ARBA00023242"/>
    </source>
</evidence>
<dbReference type="GO" id="GO:0000460">
    <property type="term" value="P:maturation of 5.8S rRNA"/>
    <property type="evidence" value="ECO:0007669"/>
    <property type="project" value="TreeGrafter"/>
</dbReference>
<feature type="region of interest" description="Disordered" evidence="7">
    <location>
        <begin position="168"/>
        <end position="218"/>
    </location>
</feature>
<dbReference type="AlphaFoldDB" id="A0A1B9I2D7"/>
<name>A0A1B9I2D7_9TREE</name>
<keyword evidence="3 6" id="KW-0698">rRNA processing</keyword>
<evidence type="ECO:0000256" key="7">
    <source>
        <dbReference type="SAM" id="MobiDB-lite"/>
    </source>
</evidence>
<evidence type="ECO:0000313" key="9">
    <source>
        <dbReference type="EMBL" id="WWC70340.1"/>
    </source>
</evidence>
<dbReference type="STRING" id="1296096.A0A1B9I2D7"/>
<proteinExistence type="inferred from homology"/>
<evidence type="ECO:0000256" key="6">
    <source>
        <dbReference type="RuleBase" id="RU368003"/>
    </source>
</evidence>
<evidence type="ECO:0000256" key="3">
    <source>
        <dbReference type="ARBA" id="ARBA00022552"/>
    </source>
</evidence>
<evidence type="ECO:0000313" key="10">
    <source>
        <dbReference type="Proteomes" id="UP000094020"/>
    </source>
</evidence>
<reference evidence="9" key="2">
    <citation type="submission" date="2013-07" db="EMBL/GenBank/DDBJ databases">
        <authorList>
            <consortium name="The Broad Institute Genome Sequencing Platform"/>
            <person name="Cuomo C."/>
            <person name="Litvintseva A."/>
            <person name="Chen Y."/>
            <person name="Heitman J."/>
            <person name="Sun S."/>
            <person name="Springer D."/>
            <person name="Dromer F."/>
            <person name="Young S.K."/>
            <person name="Zeng Q."/>
            <person name="Gargeya S."/>
            <person name="Fitzgerald M."/>
            <person name="Abouelleil A."/>
            <person name="Alvarado L."/>
            <person name="Berlin A.M."/>
            <person name="Chapman S.B."/>
            <person name="Dewar J."/>
            <person name="Goldberg J."/>
            <person name="Griggs A."/>
            <person name="Gujja S."/>
            <person name="Hansen M."/>
            <person name="Howarth C."/>
            <person name="Imamovic A."/>
            <person name="Larimer J."/>
            <person name="McCowan C."/>
            <person name="Murphy C."/>
            <person name="Pearson M."/>
            <person name="Priest M."/>
            <person name="Roberts A."/>
            <person name="Saif S."/>
            <person name="Shea T."/>
            <person name="Sykes S."/>
            <person name="Wortman J."/>
            <person name="Nusbaum C."/>
            <person name="Birren B."/>
        </authorList>
    </citation>
    <scope>NUCLEOTIDE SEQUENCE</scope>
    <source>
        <strain evidence="9">CBS 10737</strain>
    </source>
</reference>
<protein>
    <recommendedName>
        <fullName evidence="6">Exosome complex protein</fullName>
    </recommendedName>
</protein>
<dbReference type="GO" id="GO:0005730">
    <property type="term" value="C:nucleolus"/>
    <property type="evidence" value="ECO:0007669"/>
    <property type="project" value="TreeGrafter"/>
</dbReference>
<dbReference type="GO" id="GO:0003723">
    <property type="term" value="F:RNA binding"/>
    <property type="evidence" value="ECO:0007669"/>
    <property type="project" value="UniProtKB-UniRule"/>
</dbReference>
<evidence type="ECO:0000256" key="4">
    <source>
        <dbReference type="ARBA" id="ARBA00022884"/>
    </source>
</evidence>
<dbReference type="Proteomes" id="UP000094020">
    <property type="component" value="Chromosome 5"/>
</dbReference>
<sequence>MSESELDLKEILNLLTKDLNILENSLNPLFEGENEELIWNDKLNKLGDMERAKMNILISYTINDLIWIYLKLKGIDPDKHDVSSELDRIRTYYTKINQIEQPEIQRNKIDSEAAKRFVKNSIPKSQHLPLTSAAQLAQQQALNAISEQQQEKTLNRLGKASRFRFIENEGKEKLIPGQNDDVNDDDNEDEDENMQEGEDSEQEEEEEEKEGSAIADDFLKSVEEEMKGKL</sequence>
<comment type="similarity">
    <text evidence="2 6">Belongs to the C1D family.</text>
</comment>
<dbReference type="GO" id="GO:0000178">
    <property type="term" value="C:exosome (RNase complex)"/>
    <property type="evidence" value="ECO:0007669"/>
    <property type="project" value="TreeGrafter"/>
</dbReference>
<dbReference type="KEGG" id="kpin:30172502"/>
<dbReference type="InterPro" id="IPR007146">
    <property type="entry name" value="Sas10/Utp3/C1D"/>
</dbReference>
<feature type="compositionally biased region" description="Acidic residues" evidence="7">
    <location>
        <begin position="181"/>
        <end position="209"/>
    </location>
</feature>
<dbReference type="InterPro" id="IPR011082">
    <property type="entry name" value="Exosome-assoc_fac/DNA_repair"/>
</dbReference>
<evidence type="ECO:0000256" key="1">
    <source>
        <dbReference type="ARBA" id="ARBA00004123"/>
    </source>
</evidence>
<accession>A0A1B9I2D7</accession>
<gene>
    <name evidence="8" type="ORF">I206_04133</name>
    <name evidence="9" type="ORF">I206_104290</name>
</gene>
<dbReference type="EMBL" id="CP144523">
    <property type="protein sequence ID" value="WWC70340.1"/>
    <property type="molecule type" value="Genomic_DNA"/>
</dbReference>
<comment type="subcellular location">
    <subcellularLocation>
        <location evidence="1 6">Nucleus</location>
    </subcellularLocation>
</comment>
<dbReference type="Pfam" id="PF04000">
    <property type="entry name" value="Sas10_Utp3"/>
    <property type="match status" value="1"/>
</dbReference>
<dbReference type="OrthoDB" id="1421013at2759"/>
<dbReference type="GO" id="GO:0010468">
    <property type="term" value="P:regulation of gene expression"/>
    <property type="evidence" value="ECO:0007669"/>
    <property type="project" value="TreeGrafter"/>
</dbReference>
<dbReference type="PANTHER" id="PTHR15341:SF3">
    <property type="entry name" value="NUCLEAR NUCLEIC ACID-BINDING PROTEIN C1D"/>
    <property type="match status" value="1"/>
</dbReference>
<keyword evidence="4 6" id="KW-0694">RNA-binding</keyword>
<keyword evidence="10" id="KW-1185">Reference proteome</keyword>
<dbReference type="EMBL" id="KI894011">
    <property type="protein sequence ID" value="OCF49611.1"/>
    <property type="molecule type" value="Genomic_DNA"/>
</dbReference>
<dbReference type="PANTHER" id="PTHR15341">
    <property type="entry name" value="SUN-COR STEROID HORMONE RECEPTOR CO-REPRESSOR"/>
    <property type="match status" value="1"/>
</dbReference>
<dbReference type="GeneID" id="30172502"/>
<evidence type="ECO:0000256" key="2">
    <source>
        <dbReference type="ARBA" id="ARBA00009154"/>
    </source>
</evidence>
<evidence type="ECO:0000313" key="8">
    <source>
        <dbReference type="EMBL" id="OCF49611.1"/>
    </source>
</evidence>
<dbReference type="GO" id="GO:0003677">
    <property type="term" value="F:DNA binding"/>
    <property type="evidence" value="ECO:0007669"/>
    <property type="project" value="TreeGrafter"/>
</dbReference>
<comment type="function">
    <text evidence="6">Required for exosome-dependent processing of pre-rRNA and small nucleolar RNA (snRNA) precursors. Involved in processing of 35S pre-rRNA at the A0, A1 and A2 sites.</text>
</comment>
<organism evidence="8">
    <name type="scientific">Kwoniella pini CBS 10737</name>
    <dbReference type="NCBI Taxonomy" id="1296096"/>
    <lineage>
        <taxon>Eukaryota</taxon>
        <taxon>Fungi</taxon>
        <taxon>Dikarya</taxon>
        <taxon>Basidiomycota</taxon>
        <taxon>Agaricomycotina</taxon>
        <taxon>Tremellomycetes</taxon>
        <taxon>Tremellales</taxon>
        <taxon>Cryptococcaceae</taxon>
        <taxon>Kwoniella</taxon>
    </lineage>
</organism>
<reference evidence="9" key="4">
    <citation type="submission" date="2024-02" db="EMBL/GenBank/DDBJ databases">
        <title>Comparative genomics of Cryptococcus and Kwoniella reveals pathogenesis evolution and contrasting modes of karyotype evolution via chromosome fusion or intercentromeric recombination.</title>
        <authorList>
            <person name="Coelho M.A."/>
            <person name="David-Palma M."/>
            <person name="Shea T."/>
            <person name="Bowers K."/>
            <person name="McGinley-Smith S."/>
            <person name="Mohammad A.W."/>
            <person name="Gnirke A."/>
            <person name="Yurkov A.M."/>
            <person name="Nowrousian M."/>
            <person name="Sun S."/>
            <person name="Cuomo C.A."/>
            <person name="Heitman J."/>
        </authorList>
    </citation>
    <scope>NUCLEOTIDE SEQUENCE</scope>
    <source>
        <strain evidence="9">CBS 10737</strain>
    </source>
</reference>
<keyword evidence="5 6" id="KW-0539">Nucleus</keyword>
<reference evidence="8" key="3">
    <citation type="submission" date="2016-07" db="EMBL/GenBank/DDBJ databases">
        <title>Evolution of pathogenesis and genome organization in the Tremellales.</title>
        <authorList>
            <person name="Cuomo C."/>
            <person name="Litvintseva A."/>
            <person name="Heitman J."/>
            <person name="Chen Y."/>
            <person name="Sun S."/>
            <person name="Springer D."/>
            <person name="Dromer F."/>
            <person name="Young S."/>
            <person name="Zeng Q."/>
            <person name="Chapman S."/>
            <person name="Gujja S."/>
            <person name="Saif S."/>
            <person name="Birren B."/>
        </authorList>
    </citation>
    <scope>NUCLEOTIDE SEQUENCE</scope>
    <source>
        <strain evidence="8">CBS 10737</strain>
    </source>
</reference>